<dbReference type="EMBL" id="CP010086">
    <property type="protein sequence ID" value="AJH01329.1"/>
    <property type="molecule type" value="Genomic_DNA"/>
</dbReference>
<feature type="domain" description="Spore protein YkvP/CgeB glycosyl transferase-like" evidence="1">
    <location>
        <begin position="373"/>
        <end position="514"/>
    </location>
</feature>
<dbReference type="InterPro" id="IPR055259">
    <property type="entry name" value="YkvP/CgeB_Glyco_trans-like"/>
</dbReference>
<name>A0A0B5QWH6_CLOBE</name>
<dbReference type="AlphaFoldDB" id="A0A0B5QWH6"/>
<accession>A0A0B5QWH6</accession>
<dbReference type="Pfam" id="PF13524">
    <property type="entry name" value="Glyco_trans_1_2"/>
    <property type="match status" value="1"/>
</dbReference>
<proteinExistence type="predicted"/>
<reference evidence="3" key="1">
    <citation type="submission" date="2014-12" db="EMBL/GenBank/DDBJ databases">
        <title>Genome sequence of Clostridium beijerinckii strain 59B.</title>
        <authorList>
            <person name="Little G.T."/>
            <person name="Minton N.P."/>
        </authorList>
    </citation>
    <scope>NUCLEOTIDE SEQUENCE [LARGE SCALE GENOMIC DNA]</scope>
    <source>
        <strain evidence="3">59B</strain>
    </source>
</reference>
<dbReference type="OrthoDB" id="1938560at2"/>
<evidence type="ECO:0000313" key="2">
    <source>
        <dbReference type="EMBL" id="AJH01329.1"/>
    </source>
</evidence>
<dbReference type="STRING" id="1520.LF65_04800"/>
<dbReference type="Proteomes" id="UP000031866">
    <property type="component" value="Chromosome"/>
</dbReference>
<protein>
    <recommendedName>
        <fullName evidence="1">Spore protein YkvP/CgeB glycosyl transferase-like domain-containing protein</fullName>
    </recommendedName>
</protein>
<evidence type="ECO:0000313" key="3">
    <source>
        <dbReference type="Proteomes" id="UP000031866"/>
    </source>
</evidence>
<gene>
    <name evidence="2" type="ORF">LF65_04800</name>
</gene>
<evidence type="ECO:0000259" key="1">
    <source>
        <dbReference type="Pfam" id="PF13524"/>
    </source>
</evidence>
<organism evidence="2 3">
    <name type="scientific">Clostridium beijerinckii</name>
    <name type="common">Clostridium MP</name>
    <dbReference type="NCBI Taxonomy" id="1520"/>
    <lineage>
        <taxon>Bacteria</taxon>
        <taxon>Bacillati</taxon>
        <taxon>Bacillota</taxon>
        <taxon>Clostridia</taxon>
        <taxon>Eubacteriales</taxon>
        <taxon>Clostridiaceae</taxon>
        <taxon>Clostridium</taxon>
    </lineage>
</organism>
<dbReference type="RefSeq" id="WP_052482980.1">
    <property type="nucleotide sequence ID" value="NZ_CP010086.2"/>
</dbReference>
<dbReference type="KEGG" id="cbei:LF65_04800"/>
<sequence>MDDKSLINQQYEALITANEYMDKFEHGLNIALSNVPTQDNSILYNQLIDGLDWLSEVVRLTKDLEFVDLDESLIKDKIIKMQNSLENNNLNSFLKLLKSILPTIQHWNKRLKQICNNINYVEGIYVYKQEKILCIPHITIANDCMDAFKNLGYEVIKWHKEEITGNGDVQDIVDFVNNKIDYVFSVNFTPVYSYICDQLNVPYISWTVDTPMYSLYAKEITNKNNFSFIYDRIVAEDLKYKTGANNIYYMPVAANIERLDKIKILGRDTKEYKTDISFLGTTGLENELNLIMKHLSPTLIDKINNLFNLQYENPQEFLIKKLLDEDLRKEVFDLLCNLNFNVPKKDLGYIYASENDVVSFILARKFNELERINLVQTLSDKFKFNVYGDDNWTKIRGQFLKFKGNAEHFLEMPKVFKLSKININLTRVYVEAGLPMRVFDVMGSKGFLVTNNKEDIQKYFIDGEDLVIYRDSRDLIEISEYYLHHENERQKILLNGYEKIKKDHTYEIRLKEIMSIVKSNMHKS</sequence>